<dbReference type="Proteomes" id="UP001597469">
    <property type="component" value="Unassembled WGS sequence"/>
</dbReference>
<gene>
    <name evidence="2" type="ORF">ACFSUS_16640</name>
</gene>
<protein>
    <submittedName>
        <fullName evidence="2">Uncharacterized protein</fullName>
    </submittedName>
</protein>
<dbReference type="RefSeq" id="WP_381524510.1">
    <property type="nucleotide sequence ID" value="NZ_JBHULN010000010.1"/>
</dbReference>
<reference evidence="3" key="1">
    <citation type="journal article" date="2019" name="Int. J. Syst. Evol. Microbiol.">
        <title>The Global Catalogue of Microorganisms (GCM) 10K type strain sequencing project: providing services to taxonomists for standard genome sequencing and annotation.</title>
        <authorList>
            <consortium name="The Broad Institute Genomics Platform"/>
            <consortium name="The Broad Institute Genome Sequencing Center for Infectious Disease"/>
            <person name="Wu L."/>
            <person name="Ma J."/>
        </authorList>
    </citation>
    <scope>NUCLEOTIDE SEQUENCE [LARGE SCALE GENOMIC DNA]</scope>
    <source>
        <strain evidence="3">KCTC 42805</strain>
    </source>
</reference>
<feature type="compositionally biased region" description="Polar residues" evidence="1">
    <location>
        <begin position="142"/>
        <end position="156"/>
    </location>
</feature>
<feature type="compositionally biased region" description="Basic and acidic residues" evidence="1">
    <location>
        <begin position="129"/>
        <end position="139"/>
    </location>
</feature>
<sequence>MKKHTEKRPIDDLFAKRLSNMSLPPSSDGFERLQARMGQRKPEAKVILWRNPVVQKYTAAACVVLVCGLGWQYWPSGSKVSSGQQSVAYSKKMEPKVQRSTEGENISGQTLSNTEATPSVQNEATPGAEDIKADQEKLAQSHIAQHQRTKQPNTLEQSKKGAIMTSVNEPAQKRILEEVKTQVEVVAANTAPESVTPAAEQIANNTQKPAERILVVTIPEPEALVAARQAAKASITDQKPVLVVADKLEKETKAATLWQQVKRIKQGDVLARRDNNDEERSLLGRAYNGIKHNLDKDKSAKQ</sequence>
<evidence type="ECO:0000256" key="1">
    <source>
        <dbReference type="SAM" id="MobiDB-lite"/>
    </source>
</evidence>
<feature type="region of interest" description="Disordered" evidence="1">
    <location>
        <begin position="91"/>
        <end position="159"/>
    </location>
</feature>
<proteinExistence type="predicted"/>
<keyword evidence="3" id="KW-1185">Reference proteome</keyword>
<name>A0ABW5M855_9BACT</name>
<comment type="caution">
    <text evidence="2">The sequence shown here is derived from an EMBL/GenBank/DDBJ whole genome shotgun (WGS) entry which is preliminary data.</text>
</comment>
<evidence type="ECO:0000313" key="2">
    <source>
        <dbReference type="EMBL" id="MFD2572271.1"/>
    </source>
</evidence>
<accession>A0ABW5M855</accession>
<organism evidence="2 3">
    <name type="scientific">Spirosoma soli</name>
    <dbReference type="NCBI Taxonomy" id="1770529"/>
    <lineage>
        <taxon>Bacteria</taxon>
        <taxon>Pseudomonadati</taxon>
        <taxon>Bacteroidota</taxon>
        <taxon>Cytophagia</taxon>
        <taxon>Cytophagales</taxon>
        <taxon>Cytophagaceae</taxon>
        <taxon>Spirosoma</taxon>
    </lineage>
</organism>
<dbReference type="EMBL" id="JBHULN010000010">
    <property type="protein sequence ID" value="MFD2572271.1"/>
    <property type="molecule type" value="Genomic_DNA"/>
</dbReference>
<evidence type="ECO:0000313" key="3">
    <source>
        <dbReference type="Proteomes" id="UP001597469"/>
    </source>
</evidence>
<feature type="compositionally biased region" description="Basic and acidic residues" evidence="1">
    <location>
        <begin position="91"/>
        <end position="102"/>
    </location>
</feature>
<feature type="compositionally biased region" description="Polar residues" evidence="1">
    <location>
        <begin position="103"/>
        <end position="124"/>
    </location>
</feature>